<dbReference type="CDD" id="cd10231">
    <property type="entry name" value="ASKHA_NBD_HSP70_YegD-like"/>
    <property type="match status" value="1"/>
</dbReference>
<evidence type="ECO:0000313" key="5">
    <source>
        <dbReference type="Proteomes" id="UP001273935"/>
    </source>
</evidence>
<dbReference type="PANTHER" id="PTHR19375">
    <property type="entry name" value="HEAT SHOCK PROTEIN 70KDA"/>
    <property type="match status" value="1"/>
</dbReference>
<evidence type="ECO:0000256" key="2">
    <source>
        <dbReference type="ARBA" id="ARBA00022741"/>
    </source>
</evidence>
<proteinExistence type="inferred from homology"/>
<dbReference type="SUPFAM" id="SSF53067">
    <property type="entry name" value="Actin-like ATPase domain"/>
    <property type="match status" value="2"/>
</dbReference>
<dbReference type="InterPro" id="IPR018181">
    <property type="entry name" value="Heat_shock_70_CS"/>
</dbReference>
<dbReference type="Pfam" id="PF00012">
    <property type="entry name" value="HSP70"/>
    <property type="match status" value="2"/>
</dbReference>
<reference evidence="4 5" key="1">
    <citation type="submission" date="2023-10" db="EMBL/GenBank/DDBJ databases">
        <title>Pseudomonas otitidis isolated from a paediatric patient with cystic fibrosis in Chile.</title>
        <authorList>
            <person name="Amsteins-Romero L."/>
            <person name="Opazo-Capurro A."/>
            <person name="Matus-Kohler M."/>
            <person name="Gonzalez-Rocha G."/>
        </authorList>
    </citation>
    <scope>NUCLEOTIDE SEQUENCE [LARGE SCALE GENOMIC DNA]</scope>
    <source>
        <strain evidence="4 5">P-714</strain>
    </source>
</reference>
<dbReference type="Proteomes" id="UP001273935">
    <property type="component" value="Unassembled WGS sequence"/>
</dbReference>
<evidence type="ECO:0000313" key="4">
    <source>
        <dbReference type="EMBL" id="MDV3439665.1"/>
    </source>
</evidence>
<dbReference type="Gene3D" id="3.30.420.40">
    <property type="match status" value="2"/>
</dbReference>
<keyword evidence="5" id="KW-1185">Reference proteome</keyword>
<dbReference type="EMBL" id="JAWJUL010000028">
    <property type="protein sequence ID" value="MDV3439665.1"/>
    <property type="molecule type" value="Genomic_DNA"/>
</dbReference>
<protein>
    <submittedName>
        <fullName evidence="4">Hsp70 family protein</fullName>
    </submittedName>
</protein>
<dbReference type="InterPro" id="IPR043129">
    <property type="entry name" value="ATPase_NBD"/>
</dbReference>
<dbReference type="PROSITE" id="PS01036">
    <property type="entry name" value="HSP70_3"/>
    <property type="match status" value="1"/>
</dbReference>
<comment type="similarity">
    <text evidence="1">Belongs to the heat shock protein 70 family.</text>
</comment>
<dbReference type="InterPro" id="IPR013126">
    <property type="entry name" value="Hsp_70_fam"/>
</dbReference>
<keyword evidence="2" id="KW-0547">Nucleotide-binding</keyword>
<organism evidence="4 5">
    <name type="scientific">Metapseudomonas otitidis</name>
    <dbReference type="NCBI Taxonomy" id="319939"/>
    <lineage>
        <taxon>Bacteria</taxon>
        <taxon>Pseudomonadati</taxon>
        <taxon>Pseudomonadota</taxon>
        <taxon>Gammaproteobacteria</taxon>
        <taxon>Pseudomonadales</taxon>
        <taxon>Pseudomonadaceae</taxon>
        <taxon>Metapseudomonas</taxon>
    </lineage>
</organism>
<accession>A0ABU3XNZ6</accession>
<dbReference type="RefSeq" id="WP_317233749.1">
    <property type="nucleotide sequence ID" value="NZ_JAWJUL010000028.1"/>
</dbReference>
<keyword evidence="3" id="KW-0067">ATP-binding</keyword>
<evidence type="ECO:0000256" key="1">
    <source>
        <dbReference type="ARBA" id="ARBA00007381"/>
    </source>
</evidence>
<dbReference type="PRINTS" id="PR00301">
    <property type="entry name" value="HEATSHOCK70"/>
</dbReference>
<comment type="caution">
    <text evidence="4">The sequence shown here is derived from an EMBL/GenBank/DDBJ whole genome shotgun (WGS) entry which is preliminary data.</text>
</comment>
<evidence type="ECO:0000256" key="3">
    <source>
        <dbReference type="ARBA" id="ARBA00022840"/>
    </source>
</evidence>
<dbReference type="InterPro" id="IPR042054">
    <property type="entry name" value="YegD-like"/>
</dbReference>
<sequence>MSTTLPARALGIDFGTSNSTVGWWRPDCEPLIVLEDAKVTLPSVIFFNTEERRPAFGRQALNEYLEGYEGRLMRSLKSLLGSPLLKSETTVLGSALPFKDLLGIFIGELKKRAEAAADRPFEQVVLGRPVFFVDDDPEADREAQDTLVAVAHKLGFKDVSFQYEPIAAAFDYEREIQREELVLIVDIGGGTSDFSLVRLSPARRDVADRQGDILATGGVHIGGTDFDKQLSLAGVMPLFGYGSRMKSDALMPTSVHLNLATWHTINAVYAQKSQLALKNMRYDIVDTTGIDRLFRLIEQRAGHWLAMQVEDSKIELTEALERPIDLGRVEPGLVAPLDRTGFEEAVGPLLERIRASVTAMLAQAGVALEQVDTLFFTGGSSGIPALRRCVADLLPNARHVEGNAFGSIGSGLAIEARKRYG</sequence>
<dbReference type="PROSITE" id="PS00329">
    <property type="entry name" value="HSP70_2"/>
    <property type="match status" value="1"/>
</dbReference>
<gene>
    <name evidence="4" type="ORF">R0G64_09535</name>
</gene>
<name>A0ABU3XNZ6_9GAMM</name>